<sequence>MSTEDGSFEVLEGYPEDVVAISAHGHISRQDYEDVLIPLVEARIKKEGKVKLLYVCGSDFEGLSAGAALDDAKLGLLHLGEFARVAVVADADWIRLGVRMFAPLMRCPVHLFHLGETEVAKAWLLKDVPEDAGGPEVAADRKLPTLEDKM</sequence>
<dbReference type="InterPro" id="IPR036513">
    <property type="entry name" value="STAS_dom_sf"/>
</dbReference>
<dbReference type="Proteomes" id="UP001595443">
    <property type="component" value="Unassembled WGS sequence"/>
</dbReference>
<gene>
    <name evidence="1" type="ORF">ACFOES_12785</name>
</gene>
<name>A0ABV7AID3_9RHOB</name>
<keyword evidence="2" id="KW-1185">Reference proteome</keyword>
<dbReference type="Gene3D" id="3.40.50.10600">
    <property type="entry name" value="SpoIIaa-like domains"/>
    <property type="match status" value="1"/>
</dbReference>
<evidence type="ECO:0000313" key="2">
    <source>
        <dbReference type="Proteomes" id="UP001595443"/>
    </source>
</evidence>
<dbReference type="Pfam" id="PF11964">
    <property type="entry name" value="SpoIIAA-like"/>
    <property type="match status" value="1"/>
</dbReference>
<dbReference type="InterPro" id="IPR038396">
    <property type="entry name" value="SpoIIAA-like_sf"/>
</dbReference>
<dbReference type="RefSeq" id="WP_377833680.1">
    <property type="nucleotide sequence ID" value="NZ_JBHRSK010000008.1"/>
</dbReference>
<reference evidence="2" key="1">
    <citation type="journal article" date="2019" name="Int. J. Syst. Evol. Microbiol.">
        <title>The Global Catalogue of Microorganisms (GCM) 10K type strain sequencing project: providing services to taxonomists for standard genome sequencing and annotation.</title>
        <authorList>
            <consortium name="The Broad Institute Genomics Platform"/>
            <consortium name="The Broad Institute Genome Sequencing Center for Infectious Disease"/>
            <person name="Wu L."/>
            <person name="Ma J."/>
        </authorList>
    </citation>
    <scope>NUCLEOTIDE SEQUENCE [LARGE SCALE GENOMIC DNA]</scope>
    <source>
        <strain evidence="2">KCTC 62192</strain>
    </source>
</reference>
<organism evidence="1 2">
    <name type="scientific">Acidimangrovimonas pyrenivorans</name>
    <dbReference type="NCBI Taxonomy" id="2030798"/>
    <lineage>
        <taxon>Bacteria</taxon>
        <taxon>Pseudomonadati</taxon>
        <taxon>Pseudomonadota</taxon>
        <taxon>Alphaproteobacteria</taxon>
        <taxon>Rhodobacterales</taxon>
        <taxon>Paracoccaceae</taxon>
        <taxon>Acidimangrovimonas</taxon>
    </lineage>
</organism>
<protein>
    <submittedName>
        <fullName evidence="1">STAS/SEC14 domain-containing protein</fullName>
    </submittedName>
</protein>
<comment type="caution">
    <text evidence="1">The sequence shown here is derived from an EMBL/GenBank/DDBJ whole genome shotgun (WGS) entry which is preliminary data.</text>
</comment>
<dbReference type="InterPro" id="IPR021866">
    <property type="entry name" value="SpoIIAA-like"/>
</dbReference>
<accession>A0ABV7AID3</accession>
<evidence type="ECO:0000313" key="1">
    <source>
        <dbReference type="EMBL" id="MFC2968975.1"/>
    </source>
</evidence>
<proteinExistence type="predicted"/>
<dbReference type="SUPFAM" id="SSF52091">
    <property type="entry name" value="SpoIIaa-like"/>
    <property type="match status" value="1"/>
</dbReference>
<dbReference type="EMBL" id="JBHRSK010000008">
    <property type="protein sequence ID" value="MFC2968975.1"/>
    <property type="molecule type" value="Genomic_DNA"/>
</dbReference>